<evidence type="ECO:0000313" key="15">
    <source>
        <dbReference type="RefSeq" id="XP_030378902.1"/>
    </source>
</evidence>
<dbReference type="Gene3D" id="1.10.510.10">
    <property type="entry name" value="Transferase(Phosphotransferase) domain 1"/>
    <property type="match status" value="1"/>
</dbReference>
<evidence type="ECO:0000256" key="6">
    <source>
        <dbReference type="ARBA" id="ARBA00022840"/>
    </source>
</evidence>
<dbReference type="SUPFAM" id="SSF56112">
    <property type="entry name" value="Protein kinase-like (PK-like)"/>
    <property type="match status" value="1"/>
</dbReference>
<feature type="compositionally biased region" description="Polar residues" evidence="12">
    <location>
        <begin position="672"/>
        <end position="699"/>
    </location>
</feature>
<feature type="region of interest" description="Disordered" evidence="12">
    <location>
        <begin position="1027"/>
        <end position="1070"/>
    </location>
</feature>
<feature type="compositionally biased region" description="Low complexity" evidence="12">
    <location>
        <begin position="490"/>
        <end position="504"/>
    </location>
</feature>
<dbReference type="CTD" id="31877"/>
<keyword evidence="14" id="KW-1185">Reference proteome</keyword>
<evidence type="ECO:0000256" key="3">
    <source>
        <dbReference type="ARBA" id="ARBA00022679"/>
    </source>
</evidence>
<dbReference type="InterPro" id="IPR000719">
    <property type="entry name" value="Prot_kinase_dom"/>
</dbReference>
<gene>
    <name evidence="15" type="primary">LOC115627388</name>
</gene>
<dbReference type="SMART" id="SM00220">
    <property type="entry name" value="S_TKc"/>
    <property type="match status" value="1"/>
</dbReference>
<dbReference type="InterPro" id="IPR050117">
    <property type="entry name" value="MAPK"/>
</dbReference>
<keyword evidence="3 10" id="KW-0808">Transferase</keyword>
<dbReference type="PANTHER" id="PTHR24055">
    <property type="entry name" value="MITOGEN-ACTIVATED PROTEIN KINASE"/>
    <property type="match status" value="1"/>
</dbReference>
<keyword evidence="10" id="KW-0460">Magnesium</keyword>
<keyword evidence="4 9" id="KW-0547">Nucleotide-binding</keyword>
<accession>A0A6J2TVH5</accession>
<evidence type="ECO:0000256" key="2">
    <source>
        <dbReference type="ARBA" id="ARBA00022527"/>
    </source>
</evidence>
<dbReference type="PROSITE" id="PS00107">
    <property type="entry name" value="PROTEIN_KINASE_ATP"/>
    <property type="match status" value="1"/>
</dbReference>
<dbReference type="GO" id="GO:0036064">
    <property type="term" value="C:ciliary basal body"/>
    <property type="evidence" value="ECO:0007669"/>
    <property type="project" value="UniProtKB-ARBA"/>
</dbReference>
<dbReference type="InterPro" id="IPR008271">
    <property type="entry name" value="Ser/Thr_kinase_AS"/>
</dbReference>
<evidence type="ECO:0000256" key="7">
    <source>
        <dbReference type="ARBA" id="ARBA00047592"/>
    </source>
</evidence>
<keyword evidence="2 10" id="KW-0723">Serine/threonine-protein kinase</keyword>
<dbReference type="FunFam" id="3.30.200.20:FF:000166">
    <property type="entry name" value="Mitogen-activated protein kinase"/>
    <property type="match status" value="1"/>
</dbReference>
<dbReference type="InterPro" id="IPR017441">
    <property type="entry name" value="Protein_kinase_ATP_BS"/>
</dbReference>
<feature type="coiled-coil region" evidence="11">
    <location>
        <begin position="781"/>
        <end position="808"/>
    </location>
</feature>
<dbReference type="PROSITE" id="PS50011">
    <property type="entry name" value="PROTEIN_KINASE_DOM"/>
    <property type="match status" value="1"/>
</dbReference>
<dbReference type="GO" id="GO:0005524">
    <property type="term" value="F:ATP binding"/>
    <property type="evidence" value="ECO:0007669"/>
    <property type="project" value="UniProtKB-UniRule"/>
</dbReference>
<proteinExistence type="inferred from homology"/>
<evidence type="ECO:0000256" key="10">
    <source>
        <dbReference type="RuleBase" id="RU361165"/>
    </source>
</evidence>
<evidence type="ECO:0000256" key="1">
    <source>
        <dbReference type="ARBA" id="ARBA00012411"/>
    </source>
</evidence>
<feature type="region of interest" description="Disordered" evidence="12">
    <location>
        <begin position="1207"/>
        <end position="1230"/>
    </location>
</feature>
<feature type="region of interest" description="Disordered" evidence="12">
    <location>
        <begin position="641"/>
        <end position="743"/>
    </location>
</feature>
<feature type="region of interest" description="Disordered" evidence="12">
    <location>
        <begin position="452"/>
        <end position="534"/>
    </location>
</feature>
<feature type="compositionally biased region" description="Basic residues" evidence="12">
    <location>
        <begin position="457"/>
        <end position="467"/>
    </location>
</feature>
<dbReference type="Proteomes" id="UP000504634">
    <property type="component" value="Unplaced"/>
</dbReference>
<feature type="compositionally biased region" description="Basic and acidic residues" evidence="12">
    <location>
        <begin position="845"/>
        <end position="860"/>
    </location>
</feature>
<feature type="compositionally biased region" description="Low complexity" evidence="12">
    <location>
        <begin position="834"/>
        <end position="844"/>
    </location>
</feature>
<dbReference type="InterPro" id="IPR003527">
    <property type="entry name" value="MAP_kinase_CS"/>
</dbReference>
<evidence type="ECO:0000256" key="4">
    <source>
        <dbReference type="ARBA" id="ARBA00022741"/>
    </source>
</evidence>
<evidence type="ECO:0000256" key="8">
    <source>
        <dbReference type="ARBA" id="ARBA00048312"/>
    </source>
</evidence>
<keyword evidence="5 10" id="KW-0418">Kinase</keyword>
<dbReference type="PROSITE" id="PS00108">
    <property type="entry name" value="PROTEIN_KINASE_ST"/>
    <property type="match status" value="1"/>
</dbReference>
<feature type="compositionally biased region" description="Low complexity" evidence="12">
    <location>
        <begin position="468"/>
        <end position="478"/>
    </location>
</feature>
<evidence type="ECO:0000259" key="13">
    <source>
        <dbReference type="PROSITE" id="PS50011"/>
    </source>
</evidence>
<comment type="similarity">
    <text evidence="10">Belongs to the protein kinase superfamily. Ser/Thr protein kinase family. MAP kinase subfamily.</text>
</comment>
<evidence type="ECO:0000256" key="11">
    <source>
        <dbReference type="SAM" id="Coils"/>
    </source>
</evidence>
<comment type="catalytic activity">
    <reaction evidence="7 10">
        <text>L-threonyl-[protein] + ATP = O-phospho-L-threonyl-[protein] + ADP + H(+)</text>
        <dbReference type="Rhea" id="RHEA:46608"/>
        <dbReference type="Rhea" id="RHEA-COMP:11060"/>
        <dbReference type="Rhea" id="RHEA-COMP:11605"/>
        <dbReference type="ChEBI" id="CHEBI:15378"/>
        <dbReference type="ChEBI" id="CHEBI:30013"/>
        <dbReference type="ChEBI" id="CHEBI:30616"/>
        <dbReference type="ChEBI" id="CHEBI:61977"/>
        <dbReference type="ChEBI" id="CHEBI:456216"/>
        <dbReference type="EC" id="2.7.11.24"/>
    </reaction>
</comment>
<name>A0A6J2TVH5_DROLE</name>
<dbReference type="Pfam" id="PF00069">
    <property type="entry name" value="Pkinase"/>
    <property type="match status" value="1"/>
</dbReference>
<dbReference type="Gene3D" id="3.30.200.20">
    <property type="entry name" value="Phosphorylase Kinase, domain 1"/>
    <property type="match status" value="1"/>
</dbReference>
<comment type="cofactor">
    <cofactor evidence="10">
        <name>Mg(2+)</name>
        <dbReference type="ChEBI" id="CHEBI:18420"/>
    </cofactor>
</comment>
<keyword evidence="6 9" id="KW-0067">ATP-binding</keyword>
<dbReference type="GeneID" id="115627388"/>
<comment type="catalytic activity">
    <reaction evidence="8">
        <text>L-seryl-[protein] + ATP = O-phospho-L-seryl-[protein] + ADP + H(+)</text>
        <dbReference type="Rhea" id="RHEA:17989"/>
        <dbReference type="Rhea" id="RHEA-COMP:9863"/>
        <dbReference type="Rhea" id="RHEA-COMP:11604"/>
        <dbReference type="ChEBI" id="CHEBI:15378"/>
        <dbReference type="ChEBI" id="CHEBI:29999"/>
        <dbReference type="ChEBI" id="CHEBI:30616"/>
        <dbReference type="ChEBI" id="CHEBI:83421"/>
        <dbReference type="ChEBI" id="CHEBI:456216"/>
        <dbReference type="EC" id="2.7.11.24"/>
    </reaction>
</comment>
<dbReference type="GO" id="GO:0004707">
    <property type="term" value="F:MAP kinase activity"/>
    <property type="evidence" value="ECO:0007669"/>
    <property type="project" value="UniProtKB-EC"/>
</dbReference>
<feature type="binding site" evidence="9">
    <location>
        <position position="51"/>
    </location>
    <ligand>
        <name>ATP</name>
        <dbReference type="ChEBI" id="CHEBI:30616"/>
    </ligand>
</feature>
<comment type="activity regulation">
    <text evidence="10">Activated by threonine and tyrosine phosphorylation.</text>
</comment>
<dbReference type="EC" id="2.7.11.24" evidence="1 10"/>
<dbReference type="FunFam" id="1.10.510.10:FF:000238">
    <property type="entry name" value="Mitogen-activated protein kinase"/>
    <property type="match status" value="1"/>
</dbReference>
<evidence type="ECO:0000256" key="9">
    <source>
        <dbReference type="PROSITE-ProRule" id="PRU10141"/>
    </source>
</evidence>
<dbReference type="CDD" id="cd07852">
    <property type="entry name" value="STKc_MAPK15-like"/>
    <property type="match status" value="1"/>
</dbReference>
<feature type="domain" description="Protein kinase" evidence="13">
    <location>
        <begin position="22"/>
        <end position="322"/>
    </location>
</feature>
<evidence type="ECO:0000256" key="5">
    <source>
        <dbReference type="ARBA" id="ARBA00022777"/>
    </source>
</evidence>
<feature type="compositionally biased region" description="Polar residues" evidence="12">
    <location>
        <begin position="1045"/>
        <end position="1063"/>
    </location>
</feature>
<organism evidence="14 15">
    <name type="scientific">Drosophila lebanonensis</name>
    <name type="common">Fruit fly</name>
    <name type="synonym">Scaptodrosophila lebanonensis</name>
    <dbReference type="NCBI Taxonomy" id="7225"/>
    <lineage>
        <taxon>Eukaryota</taxon>
        <taxon>Metazoa</taxon>
        <taxon>Ecdysozoa</taxon>
        <taxon>Arthropoda</taxon>
        <taxon>Hexapoda</taxon>
        <taxon>Insecta</taxon>
        <taxon>Pterygota</taxon>
        <taxon>Neoptera</taxon>
        <taxon>Endopterygota</taxon>
        <taxon>Diptera</taxon>
        <taxon>Brachycera</taxon>
        <taxon>Muscomorpha</taxon>
        <taxon>Ephydroidea</taxon>
        <taxon>Drosophilidae</taxon>
        <taxon>Scaptodrosophila</taxon>
    </lineage>
</organism>
<protein>
    <recommendedName>
        <fullName evidence="1 10">Mitogen-activated protein kinase</fullName>
        <ecNumber evidence="1 10">2.7.11.24</ecNumber>
    </recommendedName>
</protein>
<dbReference type="InterPro" id="IPR011009">
    <property type="entry name" value="Kinase-like_dom_sf"/>
</dbReference>
<sequence length="1288" mass="145505">MAHPTSHDRRLNELDHNVERIFDVRKRLGKGAYGIVWKATDRRQKETVALKKIFDAFRDETDAQRTYREVIFLRAFRHHPNIIRMLDIYKAANNLDFYLVFEFMESDLHNVIKKGDILKDIHKRFVMYQLINAIKYMHSGNVIHRDLKPSNILIDSKCRLKVADFGLARTLSSKRRNGDLESKDELENQPVLTDYVATRWYRAPEILVASRKYTKGIDMWSLGCILGEMIRQKPLFQGTSTVNQIEKIVNALPDVTPRDIESIGASFGSVLLSKKIIRDRRYSLDEMLRNCCDDAMGLVKALLVLDPDARLTAKAAIGHPYVNRFRTASADMEMRGEVHPPLQDDTRYAVEAYRKSLYDMISVEPRIVVPGQDTNTRSGSVARVRATKEAGTVTTPTPPASKGKVMAVADVSGAGVLRAYAGGTTHPRVPDNHPSGVNAYGVSTIRRNYTQAWSEQHHHHHRNHHQHQLQQQQQQQHQPELSRHMNSVLQYQQQQQQPPQQQQQPHRHQVRVGTPVQPPGRATRGTSIDIPLVSQPQPQPLVGLGRELAAVAATAPCSTTSLWQAPVGVHPPPTQLPQMPPVQPKQQLPQPQVTAVTLSWQQPAPQWPERVKLNRLPCNCVATDAPPEREREQTAVVVGGPEGASKAANPRHAAPNKTAQQSGDTQHKRQQARAQSKSTQKRTANSLTHKSVDKSNGLSEKQRSSNRRGQRQKGGAATGGAGGDAPQPQRTAVPSDNGPSRSVAVVKKTQATQLSAPLPHSLQQHMQHLLAQNETYDAHQRQLDIERLKRLEEQCEKEKKQAELDQKLKILSLKAQEAKKVPEMIIATTTTTIATPPEQQLQRPQEQEKALTKSREEDQQHMRRIAMEASQNALRLFSQQMQLHQQQQHQLYQQQKQQQQLQQQQLKQLQQPQLEQNPIFYRQQKQQQQQQQQQATGTSLASFALPPCNCPANQCIASVSSMDPSAQTCYKSRINYLESEMAKCKRQLVSYVQDNQQLMSYRGVRYHLEQLQKTDQFSGMFDLGGGGDRKPTVTEMPANGAETKQLASPQNDSGVSGSENSASPVDRKPFFDGLNTQHSYELFRLEQNKLKKLQLKEFLARDESNAFELPDLCNVYKARSYHEFDQEDDTASEAPGTSSDARCLVDDGTSSSCFYRSDSMCPLRGSIYFSDRLSEDTKTEAGAQPQAIYSSPTAAERYLRELWDDLTPRNPPLRSPRRPQPTGVNGPSRFHTQEEWLRVCQNPINPRQSVVPIQRMRPEDIQEVTFFGGDLSTAYNEFQNSNDQTYSK</sequence>
<reference evidence="15" key="1">
    <citation type="submission" date="2025-08" db="UniProtKB">
        <authorList>
            <consortium name="RefSeq"/>
        </authorList>
    </citation>
    <scope>IDENTIFICATION</scope>
    <source>
        <strain evidence="15">11010-0011.00</strain>
        <tissue evidence="15">Whole body</tissue>
    </source>
</reference>
<dbReference type="PROSITE" id="PS01351">
    <property type="entry name" value="MAPK"/>
    <property type="match status" value="1"/>
</dbReference>
<feature type="region of interest" description="Disordered" evidence="12">
    <location>
        <begin position="834"/>
        <end position="860"/>
    </location>
</feature>
<dbReference type="OrthoDB" id="192887at2759"/>
<evidence type="ECO:0000256" key="12">
    <source>
        <dbReference type="SAM" id="MobiDB-lite"/>
    </source>
</evidence>
<dbReference type="RefSeq" id="XP_030378902.1">
    <property type="nucleotide sequence ID" value="XM_030523042.1"/>
</dbReference>
<evidence type="ECO:0000313" key="14">
    <source>
        <dbReference type="Proteomes" id="UP000504634"/>
    </source>
</evidence>
<keyword evidence="11" id="KW-0175">Coiled coil</keyword>